<dbReference type="CDD" id="cd06339">
    <property type="entry name" value="PBP1_YraM_LppC_lipoprotein-like"/>
    <property type="match status" value="1"/>
</dbReference>
<sequence>MDLVERVSEPEPAELLQQAENQSSEQAAVTRLEAADILARRGQSQQALDVVGKLDAERLAPEARIRWALLLSELGFDHDDPWSVIRAAQVLDDDLPFSRDQRLTLRYRQGLALGMVGESRAASESLLNVQAATDSTELNDAIWKQLIRLGRPALDELGRAPDELTAGWLSLVELQRRSGSDIDRLFRQFEQWRERNSGHPAARRPPSDLMALRELRGREVRHIAIFLPESGPLENVARQIREGIQARHMQAVNDGETTPRLTFLDTSQNDLESLYAEATMIGAQVVIGPLDKEQVTKLESRDDVPLPTLALNYGNGQRNNARNLYQYGLSAEDEARQVARRAYADGHRRSAVLIPNNEWGTRVGDAFRQVWLEQGGEIGSTIRYNPQAPVASAVEPLLNVRGERAHLDGIDMLFLLALPSYARQVPPTLDYYYAGDLPIYATSHLFEGRPRPRDDHDLNDVLFVDIPWLIPDAAVGGEEALPFLSSYRGLREGNDPSLLKLAAMGVDAYELGRRLPQFQIIPGSELFGATGTLRAASDGRIHRQLPWARFIDGIPQPPLRDGLLLDGLGEGSMDGQAN</sequence>
<dbReference type="Gene3D" id="3.40.50.2300">
    <property type="match status" value="2"/>
</dbReference>
<dbReference type="SUPFAM" id="SSF53822">
    <property type="entry name" value="Periplasmic binding protein-like I"/>
    <property type="match status" value="1"/>
</dbReference>
<dbReference type="InterPro" id="IPR007443">
    <property type="entry name" value="LpoA"/>
</dbReference>
<dbReference type="EMBL" id="BMXS01000002">
    <property type="protein sequence ID" value="GGX81681.1"/>
    <property type="molecule type" value="Genomic_DNA"/>
</dbReference>
<dbReference type="PANTHER" id="PTHR38038">
    <property type="entry name" value="PENICILLIN-BINDING PROTEIN ACTIVATOR LPOA"/>
    <property type="match status" value="1"/>
</dbReference>
<gene>
    <name evidence="2" type="ORF">GCM10007160_06260</name>
</gene>
<proteinExistence type="predicted"/>
<evidence type="ECO:0000313" key="3">
    <source>
        <dbReference type="Proteomes" id="UP000653056"/>
    </source>
</evidence>
<name>A0ABQ2YGV6_9GAMM</name>
<dbReference type="Proteomes" id="UP000653056">
    <property type="component" value="Unassembled WGS sequence"/>
</dbReference>
<evidence type="ECO:0000256" key="1">
    <source>
        <dbReference type="ARBA" id="ARBA00023136"/>
    </source>
</evidence>
<accession>A0ABQ2YGV6</accession>
<keyword evidence="3" id="KW-1185">Reference proteome</keyword>
<keyword evidence="1" id="KW-0472">Membrane</keyword>
<evidence type="ECO:0000313" key="2">
    <source>
        <dbReference type="EMBL" id="GGX81681.1"/>
    </source>
</evidence>
<dbReference type="InterPro" id="IPR028082">
    <property type="entry name" value="Peripla_BP_I"/>
</dbReference>
<reference evidence="3" key="1">
    <citation type="journal article" date="2019" name="Int. J. Syst. Evol. Microbiol.">
        <title>The Global Catalogue of Microorganisms (GCM) 10K type strain sequencing project: providing services to taxonomists for standard genome sequencing and annotation.</title>
        <authorList>
            <consortium name="The Broad Institute Genomics Platform"/>
            <consortium name="The Broad Institute Genome Sequencing Center for Infectious Disease"/>
            <person name="Wu L."/>
            <person name="Ma J."/>
        </authorList>
    </citation>
    <scope>NUCLEOTIDE SEQUENCE [LARGE SCALE GENOMIC DNA]</scope>
    <source>
        <strain evidence="3">KCTC 22228</strain>
    </source>
</reference>
<dbReference type="PANTHER" id="PTHR38038:SF1">
    <property type="entry name" value="PENICILLIN-BINDING PROTEIN ACTIVATOR LPOA"/>
    <property type="match status" value="1"/>
</dbReference>
<organism evidence="2 3">
    <name type="scientific">Litchfieldella qijiaojingensis</name>
    <dbReference type="NCBI Taxonomy" id="980347"/>
    <lineage>
        <taxon>Bacteria</taxon>
        <taxon>Pseudomonadati</taxon>
        <taxon>Pseudomonadota</taxon>
        <taxon>Gammaproteobacteria</taxon>
        <taxon>Oceanospirillales</taxon>
        <taxon>Halomonadaceae</taxon>
        <taxon>Litchfieldella</taxon>
    </lineage>
</organism>
<protein>
    <submittedName>
        <fullName evidence="2">Penicillin-binding protein activator</fullName>
    </submittedName>
</protein>
<comment type="caution">
    <text evidence="2">The sequence shown here is derived from an EMBL/GenBank/DDBJ whole genome shotgun (WGS) entry which is preliminary data.</text>
</comment>
<dbReference type="Pfam" id="PF04348">
    <property type="entry name" value="LppC"/>
    <property type="match status" value="1"/>
</dbReference>
<dbReference type="Gene3D" id="1.25.40.650">
    <property type="match status" value="1"/>
</dbReference>